<dbReference type="eggNOG" id="KOG0065">
    <property type="taxonomic scope" value="Eukaryota"/>
</dbReference>
<proteinExistence type="inferred from homology"/>
<dbReference type="InterPro" id="IPR034001">
    <property type="entry name" value="ABCG_PDR_1"/>
</dbReference>
<dbReference type="Pfam" id="PF01061">
    <property type="entry name" value="ABC2_membrane"/>
    <property type="match status" value="2"/>
</dbReference>
<accession>R0IFM9</accession>
<evidence type="ECO:0000256" key="2">
    <source>
        <dbReference type="ARBA" id="ARBA00006012"/>
    </source>
</evidence>
<dbReference type="Gene3D" id="3.40.50.300">
    <property type="entry name" value="P-loop containing nucleotide triphosphate hydrolases"/>
    <property type="match status" value="2"/>
</dbReference>
<dbReference type="eggNOG" id="KOG3224">
    <property type="taxonomic scope" value="Eukaryota"/>
</dbReference>
<keyword evidence="6" id="KW-0067">ATP-binding</keyword>
<dbReference type="FunFam" id="3.40.50.300:FF:000054">
    <property type="entry name" value="ABC multidrug transporter atrF"/>
    <property type="match status" value="1"/>
</dbReference>
<dbReference type="InterPro" id="IPR034003">
    <property type="entry name" value="ABCG_PDR_2"/>
</dbReference>
<keyword evidence="5" id="KW-0547">Nucleotide-binding</keyword>
<dbReference type="InterPro" id="IPR043926">
    <property type="entry name" value="ABCG_dom"/>
</dbReference>
<feature type="compositionally biased region" description="Basic and acidic residues" evidence="9">
    <location>
        <begin position="1224"/>
        <end position="1239"/>
    </location>
</feature>
<feature type="domain" description="ABC transporter" evidence="11">
    <location>
        <begin position="566"/>
        <end position="814"/>
    </location>
</feature>
<dbReference type="GO" id="GO:0016020">
    <property type="term" value="C:membrane"/>
    <property type="evidence" value="ECO:0007669"/>
    <property type="project" value="UniProtKB-SubCell"/>
</dbReference>
<evidence type="ECO:0000259" key="11">
    <source>
        <dbReference type="PROSITE" id="PS50893"/>
    </source>
</evidence>
<gene>
    <name evidence="12" type="ORF">SETTUDRAFT_93698</name>
</gene>
<dbReference type="GeneID" id="19406052"/>
<keyword evidence="13" id="KW-1185">Reference proteome</keyword>
<dbReference type="Pfam" id="PF06422">
    <property type="entry name" value="PDR_CDR"/>
    <property type="match status" value="1"/>
</dbReference>
<evidence type="ECO:0000256" key="7">
    <source>
        <dbReference type="ARBA" id="ARBA00022989"/>
    </source>
</evidence>
<feature type="transmembrane region" description="Helical" evidence="10">
    <location>
        <begin position="1854"/>
        <end position="1875"/>
    </location>
</feature>
<dbReference type="InterPro" id="IPR029481">
    <property type="entry name" value="ABC_trans_N"/>
</dbReference>
<feature type="transmembrane region" description="Helical" evidence="10">
    <location>
        <begin position="1002"/>
        <end position="1027"/>
    </location>
</feature>
<dbReference type="InterPro" id="IPR017871">
    <property type="entry name" value="ABC_transporter-like_CS"/>
</dbReference>
<dbReference type="InterPro" id="IPR007303">
    <property type="entry name" value="TIP41-like"/>
</dbReference>
<dbReference type="EMBL" id="KB908814">
    <property type="protein sequence ID" value="EOA83866.1"/>
    <property type="molecule type" value="Genomic_DNA"/>
</dbReference>
<dbReference type="CDD" id="cd03232">
    <property type="entry name" value="ABCG_PDR_domain2"/>
    <property type="match status" value="1"/>
</dbReference>
<keyword evidence="7 10" id="KW-1133">Transmembrane helix</keyword>
<dbReference type="PANTHER" id="PTHR19241">
    <property type="entry name" value="ATP-BINDING CASSETTE TRANSPORTER"/>
    <property type="match status" value="1"/>
</dbReference>
<feature type="transmembrane region" description="Helical" evidence="10">
    <location>
        <begin position="1067"/>
        <end position="1087"/>
    </location>
</feature>
<evidence type="ECO:0000256" key="3">
    <source>
        <dbReference type="ARBA" id="ARBA00022448"/>
    </source>
</evidence>
<evidence type="ECO:0000256" key="9">
    <source>
        <dbReference type="SAM" id="MobiDB-lite"/>
    </source>
</evidence>
<dbReference type="Pfam" id="PF04176">
    <property type="entry name" value="TIP41"/>
    <property type="match status" value="1"/>
</dbReference>
<evidence type="ECO:0000256" key="5">
    <source>
        <dbReference type="ARBA" id="ARBA00022741"/>
    </source>
</evidence>
<feature type="compositionally biased region" description="Low complexity" evidence="9">
    <location>
        <begin position="410"/>
        <end position="419"/>
    </location>
</feature>
<comment type="subcellular location">
    <subcellularLocation>
        <location evidence="1">Membrane</location>
        <topology evidence="1">Multi-pass membrane protein</topology>
    </subcellularLocation>
</comment>
<dbReference type="PROSITE" id="PS50893">
    <property type="entry name" value="ABC_TRANSPORTER_2"/>
    <property type="match status" value="2"/>
</dbReference>
<dbReference type="Pfam" id="PF14510">
    <property type="entry name" value="ABC_trans_N"/>
    <property type="match status" value="1"/>
</dbReference>
<feature type="transmembrane region" description="Helical" evidence="10">
    <location>
        <begin position="931"/>
        <end position="948"/>
    </location>
</feature>
<evidence type="ECO:0000256" key="4">
    <source>
        <dbReference type="ARBA" id="ARBA00022692"/>
    </source>
</evidence>
<dbReference type="OrthoDB" id="245989at2759"/>
<evidence type="ECO:0000256" key="6">
    <source>
        <dbReference type="ARBA" id="ARBA00022840"/>
    </source>
</evidence>
<feature type="compositionally biased region" description="Polar residues" evidence="9">
    <location>
        <begin position="426"/>
        <end position="436"/>
    </location>
</feature>
<dbReference type="Pfam" id="PF00005">
    <property type="entry name" value="ABC_tran"/>
    <property type="match status" value="2"/>
</dbReference>
<reference evidence="12 13" key="1">
    <citation type="journal article" date="2012" name="PLoS Pathog.">
        <title>Diverse lifestyles and strategies of plant pathogenesis encoded in the genomes of eighteen Dothideomycetes fungi.</title>
        <authorList>
            <person name="Ohm R.A."/>
            <person name="Feau N."/>
            <person name="Henrissat B."/>
            <person name="Schoch C.L."/>
            <person name="Horwitz B.A."/>
            <person name="Barry K.W."/>
            <person name="Condon B.J."/>
            <person name="Copeland A.C."/>
            <person name="Dhillon B."/>
            <person name="Glaser F."/>
            <person name="Hesse C.N."/>
            <person name="Kosti I."/>
            <person name="LaButti K."/>
            <person name="Lindquist E.A."/>
            <person name="Lucas S."/>
            <person name="Salamov A.A."/>
            <person name="Bradshaw R.E."/>
            <person name="Ciuffetti L."/>
            <person name="Hamelin R.C."/>
            <person name="Kema G.H.J."/>
            <person name="Lawrence C."/>
            <person name="Scott J.A."/>
            <person name="Spatafora J.W."/>
            <person name="Turgeon B.G."/>
            <person name="de Wit P.J.G.M."/>
            <person name="Zhong S."/>
            <person name="Goodwin S.B."/>
            <person name="Grigoriev I.V."/>
        </authorList>
    </citation>
    <scope>NUCLEOTIDE SEQUENCE [LARGE SCALE GENOMIC DNA]</scope>
    <source>
        <strain evidence="13">28A</strain>
    </source>
</reference>
<dbReference type="InterPro" id="IPR003439">
    <property type="entry name" value="ABC_transporter-like_ATP-bd"/>
</dbReference>
<keyword evidence="3" id="KW-0813">Transport</keyword>
<dbReference type="PROSITE" id="PS00211">
    <property type="entry name" value="ABC_TRANSPORTER_1"/>
    <property type="match status" value="1"/>
</dbReference>
<feature type="region of interest" description="Disordered" evidence="9">
    <location>
        <begin position="398"/>
        <end position="461"/>
    </location>
</feature>
<evidence type="ECO:0000256" key="1">
    <source>
        <dbReference type="ARBA" id="ARBA00004141"/>
    </source>
</evidence>
<dbReference type="InterPro" id="IPR013525">
    <property type="entry name" value="ABC2_TM"/>
</dbReference>
<feature type="transmembrane region" description="Helical" evidence="10">
    <location>
        <begin position="1588"/>
        <end position="1608"/>
    </location>
</feature>
<feature type="transmembrane region" description="Helical" evidence="10">
    <location>
        <begin position="1039"/>
        <end position="1061"/>
    </location>
</feature>
<dbReference type="InterPro" id="IPR027417">
    <property type="entry name" value="P-loop_NTPase"/>
</dbReference>
<dbReference type="GO" id="GO:0005524">
    <property type="term" value="F:ATP binding"/>
    <property type="evidence" value="ECO:0007669"/>
    <property type="project" value="UniProtKB-KW"/>
</dbReference>
<feature type="transmembrane region" description="Helical" evidence="10">
    <location>
        <begin position="1762"/>
        <end position="1781"/>
    </location>
</feature>
<dbReference type="GO" id="GO:0016887">
    <property type="term" value="F:ATP hydrolysis activity"/>
    <property type="evidence" value="ECO:0007669"/>
    <property type="project" value="InterPro"/>
</dbReference>
<keyword evidence="4 10" id="KW-0812">Transmembrane</keyword>
<feature type="compositionally biased region" description="Polar residues" evidence="9">
    <location>
        <begin position="398"/>
        <end position="409"/>
    </location>
</feature>
<feature type="transmembrane region" description="Helical" evidence="10">
    <location>
        <begin position="960"/>
        <end position="982"/>
    </location>
</feature>
<keyword evidence="8 10" id="KW-0472">Membrane</keyword>
<dbReference type="Pfam" id="PF19055">
    <property type="entry name" value="ABC2_membrane_7"/>
    <property type="match status" value="1"/>
</dbReference>
<reference evidence="12 13" key="2">
    <citation type="journal article" date="2013" name="PLoS Genet.">
        <title>Comparative genome structure, secondary metabolite, and effector coding capacity across Cochliobolus pathogens.</title>
        <authorList>
            <person name="Condon B.J."/>
            <person name="Leng Y."/>
            <person name="Wu D."/>
            <person name="Bushley K.E."/>
            <person name="Ohm R.A."/>
            <person name="Otillar R."/>
            <person name="Martin J."/>
            <person name="Schackwitz W."/>
            <person name="Grimwood J."/>
            <person name="MohdZainudin N."/>
            <person name="Xue C."/>
            <person name="Wang R."/>
            <person name="Manning V.A."/>
            <person name="Dhillon B."/>
            <person name="Tu Z.J."/>
            <person name="Steffenson B.J."/>
            <person name="Salamov A."/>
            <person name="Sun H."/>
            <person name="Lowry S."/>
            <person name="LaButti K."/>
            <person name="Han J."/>
            <person name="Copeland A."/>
            <person name="Lindquist E."/>
            <person name="Barry K."/>
            <person name="Schmutz J."/>
            <person name="Baker S.E."/>
            <person name="Ciuffetti L.M."/>
            <person name="Grigoriev I.V."/>
            <person name="Zhong S."/>
            <person name="Turgeon B.G."/>
        </authorList>
    </citation>
    <scope>NUCLEOTIDE SEQUENCE [LARGE SCALE GENOMIC DNA]</scope>
    <source>
        <strain evidence="13">28A</strain>
    </source>
</reference>
<evidence type="ECO:0000256" key="10">
    <source>
        <dbReference type="SAM" id="Phobius"/>
    </source>
</evidence>
<dbReference type="SMART" id="SM00382">
    <property type="entry name" value="AAA"/>
    <property type="match status" value="2"/>
</dbReference>
<feature type="compositionally biased region" description="Basic and acidic residues" evidence="9">
    <location>
        <begin position="437"/>
        <end position="452"/>
    </location>
</feature>
<sequence>MTCLNGAPADTVAPGQADTSITKEGFKITTRKLPILKAGPIDDMTKKLGIAPPEMIFGDNMVRIEHAQSGWYIEFNAFDALDRVDKTGDKMFKVAYSKEWQQNRQKQFEDIKEVVKPFDWSYSTDYKGTTPSTPAFEPTETPIPLALLKRPDPIEFFDELVLYEDELADNGIAMLSCKVRVMPQRLLLLVRFFMRLDDVVFRMRDTRIFIEFGDNVVLREYTAREEKYEEVRKKLAGRKEDVLAIMRDPNRLAEHIPIVEHKLEGMQLNIKIEYGISCGGKRYADIESRSKNVSGRLAHLDNIGTLPRANPPKGATMALGLTWTHLRHASSYTGDRPEHPGHLLGHPGADKASNNALLLTMGYAAREYRPRPTCRQQLLQLTMATNSNGEAAIINMSSDPSRQHTSVSRQNEQQQQQEEMIPLEQIATSNSSASSDTRAENHDQSTKARRVETSSSEYDASRALHRRITRSEIDDAGRQELSRIFSTVSQGVTRQMSVAAPGDPAVDPTNAAFDLSKFLHMFRHQLEGEGIEMKKVSVVYKNLNVFGSGKALQLQSTVADVFMAPFRAKEFFGQSERRQILHSFDGIIRAGELCVVLGRPGSGCSTLLKSLTGELYGLETDDSIIHYNGVPQNLMRKEFKGETVYNQEVDKHFPHLTVGQTLEFAAAVRTPSNRPGGVSRDEFAKFMAKVVMAVLGLSHTYNTKVGDDFVRGVSGGERKRVSVAEMMLGGSPFAAWDNSTRGLDSATALKFVNALRVSSDMTGGAAAVAIYQASQSVYDCFDKAAVLYEGRQIYFGPADQARAYFERQGWHCPPRQTTGDFLTAVTNPEERRPREGMEHMVPRTPEEFEKYWRDSPEYQALLQEIAEFEAENPINEHATIEQLRQQKNYIQAKHARPKSPYLLSVPMQIKLNTRRAYQRIWGDMASTSTQAGINVVIALIVGSIYYGHSAGSNSFQGRGAAIFLAILTSAIGAIGEIAGLYSQRPVVEKHSSYAFYHPSTEAMAGIVADIPVKFVQAVVFNVILYFLAGLRYTAGQFFLFFLVTYMATFIMTALFRTAAAITKTASQAMACAGVLILVLIVYTGFVIRIPQMPDWFGWIRWINPIFYAFEILLANEFHGVNFPCDQFVPSGPGYSLNGNHFICNVQGAIAGQTFVSGDRFIEVSYSYKWSHVWRNFGILWAFLIFFMATYFLATELNSSTTNTAEQLVFRRGQVPAYMLPGGKQSDEESGETKREKEAGAGDVSAIEEAKGIFTWRDVVYDIEIKGEPRRLLDHVSGYVKPGTMTALMGVSGAGKTTLLDVLAHRTTMGVITGDMFVNGKPLDPSFQRSTGYVQQQDLHLETSTVREALQFSAMLRQPASVSKQEKLDYVEEVIKMLNMTDFAEAVVGVPGEGLNVEQRKLLTIGVELAAKPKLLLFLDEPTSGLDSQSAWSIVAFLRKLSSAGQAILCTIHQPSAILFQEFDRLLFLARGGKTVYFGELGKNSRTLLDYFESNGARECGEDENPAEYMLEIVNAGKNDNGQDWFDVWKQSPQAQDVQRQIDELHESKREQLGLGEETADGEFAMPLSVQIWECTYRAFQQYWRMPSYVLAKFGLCTVAGLFIGFSFYQANTTQAGMQTVIFSVFMITTIFSSLVQQIQPLFITQRSLYESREKPSKAYSWVAFMFANIVVEIPYGIVAGILVFASFYYPVVGANQSSERQGLVLLLCMQMLIYTSTFSDMTIAALPDATTAAGLVSLLVLMSTLFNGVLQAPNNLPGFWIFMYRVSPFTYWVGGMVSTMLSGRQVHCSATEMLVFDPPSNQTCGAYLSSFAAAKGGNIQNPDATAGCQYCTYSNTDQFLALSSIYYSERWRNFGIMFAFIGFNAFIAVLSYYLFRVASLDSLKKAFSKPKGGAKKGAAQGA</sequence>
<dbReference type="InterPro" id="IPR010929">
    <property type="entry name" value="PDR_CDR_ABC"/>
</dbReference>
<dbReference type="RefSeq" id="XP_008028334.1">
    <property type="nucleotide sequence ID" value="XM_008030143.1"/>
</dbReference>
<dbReference type="CDD" id="cd03233">
    <property type="entry name" value="ABCG_PDR_domain1"/>
    <property type="match status" value="1"/>
</dbReference>
<comment type="similarity">
    <text evidence="2">Belongs to the ABC transporter superfamily. ABCG family. PDR (TC 3.A.1.205) subfamily.</text>
</comment>
<organism evidence="12 13">
    <name type="scientific">Exserohilum turcicum (strain 28A)</name>
    <name type="common">Northern leaf blight fungus</name>
    <name type="synonym">Setosphaeria turcica</name>
    <dbReference type="NCBI Taxonomy" id="671987"/>
    <lineage>
        <taxon>Eukaryota</taxon>
        <taxon>Fungi</taxon>
        <taxon>Dikarya</taxon>
        <taxon>Ascomycota</taxon>
        <taxon>Pezizomycotina</taxon>
        <taxon>Dothideomycetes</taxon>
        <taxon>Pleosporomycetidae</taxon>
        <taxon>Pleosporales</taxon>
        <taxon>Pleosporineae</taxon>
        <taxon>Pleosporaceae</taxon>
        <taxon>Exserohilum</taxon>
    </lineage>
</organism>
<dbReference type="GO" id="GO:0140359">
    <property type="term" value="F:ABC-type transporter activity"/>
    <property type="evidence" value="ECO:0007669"/>
    <property type="project" value="InterPro"/>
</dbReference>
<name>R0IFM9_EXST2</name>
<dbReference type="HOGENOM" id="CLU_000604_35_0_1"/>
<feature type="domain" description="ABC transporter" evidence="11">
    <location>
        <begin position="1253"/>
        <end position="1495"/>
    </location>
</feature>
<feature type="transmembrane region" description="Helical" evidence="10">
    <location>
        <begin position="1703"/>
        <end position="1726"/>
    </location>
</feature>
<feature type="transmembrane region" description="Helical" evidence="10">
    <location>
        <begin position="1658"/>
        <end position="1691"/>
    </location>
</feature>
<dbReference type="InterPro" id="IPR003593">
    <property type="entry name" value="AAA+_ATPase"/>
</dbReference>
<feature type="transmembrane region" description="Helical" evidence="10">
    <location>
        <begin position="1620"/>
        <end position="1638"/>
    </location>
</feature>
<protein>
    <recommendedName>
        <fullName evidence="11">ABC transporter domain-containing protein</fullName>
    </recommendedName>
</protein>
<dbReference type="SUPFAM" id="SSF52540">
    <property type="entry name" value="P-loop containing nucleoside triphosphate hydrolases"/>
    <property type="match status" value="2"/>
</dbReference>
<evidence type="ECO:0000256" key="8">
    <source>
        <dbReference type="ARBA" id="ARBA00023136"/>
    </source>
</evidence>
<evidence type="ECO:0000313" key="13">
    <source>
        <dbReference type="Proteomes" id="UP000016935"/>
    </source>
</evidence>
<dbReference type="STRING" id="671987.R0IFM9"/>
<dbReference type="Proteomes" id="UP000016935">
    <property type="component" value="Unassembled WGS sequence"/>
</dbReference>
<feature type="transmembrane region" description="Helical" evidence="10">
    <location>
        <begin position="1176"/>
        <end position="1193"/>
    </location>
</feature>
<feature type="transmembrane region" description="Helical" evidence="10">
    <location>
        <begin position="1732"/>
        <end position="1750"/>
    </location>
</feature>
<evidence type="ECO:0000313" key="12">
    <source>
        <dbReference type="EMBL" id="EOA83866.1"/>
    </source>
</evidence>
<feature type="region of interest" description="Disordered" evidence="9">
    <location>
        <begin position="1218"/>
        <end position="1240"/>
    </location>
</feature>